<keyword evidence="2 7" id="KW-0349">Heme</keyword>
<dbReference type="InterPro" id="IPR001128">
    <property type="entry name" value="Cyt_P450"/>
</dbReference>
<evidence type="ECO:0000256" key="2">
    <source>
        <dbReference type="ARBA" id="ARBA00022617"/>
    </source>
</evidence>
<dbReference type="InterPro" id="IPR002397">
    <property type="entry name" value="Cyt_P450_B"/>
</dbReference>
<keyword evidence="6 7" id="KW-0503">Monooxygenase</keyword>
<keyword evidence="3 7" id="KW-0479">Metal-binding</keyword>
<accession>A0ABV3F857</accession>
<dbReference type="RefSeq" id="WP_357978642.1">
    <property type="nucleotide sequence ID" value="NZ_JBFAIH010000007.1"/>
</dbReference>
<dbReference type="InterPro" id="IPR017972">
    <property type="entry name" value="Cyt_P450_CS"/>
</dbReference>
<evidence type="ECO:0000256" key="7">
    <source>
        <dbReference type="RuleBase" id="RU000461"/>
    </source>
</evidence>
<keyword evidence="4 7" id="KW-0560">Oxidoreductase</keyword>
<evidence type="ECO:0000256" key="6">
    <source>
        <dbReference type="ARBA" id="ARBA00023033"/>
    </source>
</evidence>
<dbReference type="SUPFAM" id="SSF48264">
    <property type="entry name" value="Cytochrome P450"/>
    <property type="match status" value="1"/>
</dbReference>
<sequence>MLEPAIALPIAGETIFDSYRRLRGRGSVVPIELPGNVPAWLAVGHRAVGEILAGDGTDFSKDARNCPALNDGTIAPDWPLRALTDSDHMLNRDGEEHRRLRRTIGQAFTPARTAALEPRIRQIATELVDDFPTDGGQIDLTTAFTTPLPVQVICELFGVDRGEQRQIRRWVAILVSHTSTGAEMRTALTDMRTYLAELLIRKRRAPGDDLTTALLTADPGRELSDEEMVDMLWLVLSAGHETTVHLLGNAVVTLCAHPAELARARREDRWGDVIEEMLRYRSPACVMFNRYALRDVTIDGVDIPAGAIVGWYAGVGRDPERYPDAEVFDIDHDHRDQLAFGRGPHFCLGAPLARLEGRIALATLFEAYPRLTLACHPELIPYSPQIITCGPLSLPVYLDPAG</sequence>
<dbReference type="PRINTS" id="PR00385">
    <property type="entry name" value="P450"/>
</dbReference>
<evidence type="ECO:0000256" key="3">
    <source>
        <dbReference type="ARBA" id="ARBA00022723"/>
    </source>
</evidence>
<comment type="similarity">
    <text evidence="1 7">Belongs to the cytochrome P450 family.</text>
</comment>
<dbReference type="InterPro" id="IPR036396">
    <property type="entry name" value="Cyt_P450_sf"/>
</dbReference>
<comment type="caution">
    <text evidence="8">The sequence shown here is derived from an EMBL/GenBank/DDBJ whole genome shotgun (WGS) entry which is preliminary data.</text>
</comment>
<keyword evidence="5 7" id="KW-0408">Iron</keyword>
<dbReference type="CDD" id="cd11029">
    <property type="entry name" value="CYP107-like"/>
    <property type="match status" value="1"/>
</dbReference>
<dbReference type="EMBL" id="JBFAIH010000007">
    <property type="protein sequence ID" value="MEV0363888.1"/>
    <property type="molecule type" value="Genomic_DNA"/>
</dbReference>
<name>A0ABV3F857_9NOCA</name>
<evidence type="ECO:0000313" key="8">
    <source>
        <dbReference type="EMBL" id="MEV0363888.1"/>
    </source>
</evidence>
<dbReference type="Gene3D" id="1.10.630.10">
    <property type="entry name" value="Cytochrome P450"/>
    <property type="match status" value="1"/>
</dbReference>
<dbReference type="PRINTS" id="PR00359">
    <property type="entry name" value="BP450"/>
</dbReference>
<evidence type="ECO:0000313" key="9">
    <source>
        <dbReference type="Proteomes" id="UP001551658"/>
    </source>
</evidence>
<protein>
    <submittedName>
        <fullName evidence="8">Cytochrome P450</fullName>
    </submittedName>
</protein>
<evidence type="ECO:0000256" key="5">
    <source>
        <dbReference type="ARBA" id="ARBA00023004"/>
    </source>
</evidence>
<keyword evidence="9" id="KW-1185">Reference proteome</keyword>
<evidence type="ECO:0000256" key="1">
    <source>
        <dbReference type="ARBA" id="ARBA00010617"/>
    </source>
</evidence>
<evidence type="ECO:0000256" key="4">
    <source>
        <dbReference type="ARBA" id="ARBA00023002"/>
    </source>
</evidence>
<dbReference type="Proteomes" id="UP001551658">
    <property type="component" value="Unassembled WGS sequence"/>
</dbReference>
<dbReference type="PANTHER" id="PTHR46696:SF1">
    <property type="entry name" value="CYTOCHROME P450 YJIB-RELATED"/>
    <property type="match status" value="1"/>
</dbReference>
<proteinExistence type="inferred from homology"/>
<dbReference type="PANTHER" id="PTHR46696">
    <property type="entry name" value="P450, PUTATIVE (EUROFUNG)-RELATED"/>
    <property type="match status" value="1"/>
</dbReference>
<reference evidence="8 9" key="1">
    <citation type="submission" date="2024-06" db="EMBL/GenBank/DDBJ databases">
        <title>The Natural Products Discovery Center: Release of the First 8490 Sequenced Strains for Exploring Actinobacteria Biosynthetic Diversity.</title>
        <authorList>
            <person name="Kalkreuter E."/>
            <person name="Kautsar S.A."/>
            <person name="Yang D."/>
            <person name="Bader C.D."/>
            <person name="Teijaro C.N."/>
            <person name="Fluegel L."/>
            <person name="Davis C.M."/>
            <person name="Simpson J.R."/>
            <person name="Lauterbach L."/>
            <person name="Steele A.D."/>
            <person name="Gui C."/>
            <person name="Meng S."/>
            <person name="Li G."/>
            <person name="Viehrig K."/>
            <person name="Ye F."/>
            <person name="Su P."/>
            <person name="Kiefer A.F."/>
            <person name="Nichols A."/>
            <person name="Cepeda A.J."/>
            <person name="Yan W."/>
            <person name="Fan B."/>
            <person name="Jiang Y."/>
            <person name="Adhikari A."/>
            <person name="Zheng C.-J."/>
            <person name="Schuster L."/>
            <person name="Cowan T.M."/>
            <person name="Smanski M.J."/>
            <person name="Chevrette M.G."/>
            <person name="De Carvalho L.P.S."/>
            <person name="Shen B."/>
        </authorList>
    </citation>
    <scope>NUCLEOTIDE SEQUENCE [LARGE SCALE GENOMIC DNA]</scope>
    <source>
        <strain evidence="8 9">NPDC050671</strain>
    </source>
</reference>
<dbReference type="Pfam" id="PF00067">
    <property type="entry name" value="p450"/>
    <property type="match status" value="2"/>
</dbReference>
<organism evidence="8 9">
    <name type="scientific">Nocardia fusca</name>
    <dbReference type="NCBI Taxonomy" id="941183"/>
    <lineage>
        <taxon>Bacteria</taxon>
        <taxon>Bacillati</taxon>
        <taxon>Actinomycetota</taxon>
        <taxon>Actinomycetes</taxon>
        <taxon>Mycobacteriales</taxon>
        <taxon>Nocardiaceae</taxon>
        <taxon>Nocardia</taxon>
    </lineage>
</organism>
<dbReference type="PROSITE" id="PS00086">
    <property type="entry name" value="CYTOCHROME_P450"/>
    <property type="match status" value="1"/>
</dbReference>
<gene>
    <name evidence="8" type="ORF">AB0H72_14410</name>
</gene>